<dbReference type="Proteomes" id="UP001055712">
    <property type="component" value="Unassembled WGS sequence"/>
</dbReference>
<keyword evidence="3" id="KW-1185">Reference proteome</keyword>
<reference evidence="2" key="2">
    <citation type="submission" date="2020-11" db="EMBL/GenBank/DDBJ databases">
        <authorList>
            <person name="Cecchin M."/>
            <person name="Marcolungo L."/>
            <person name="Rossato M."/>
            <person name="Girolomoni L."/>
            <person name="Cosentino E."/>
            <person name="Cuine S."/>
            <person name="Li-Beisson Y."/>
            <person name="Delledonne M."/>
            <person name="Ballottari M."/>
        </authorList>
    </citation>
    <scope>NUCLEOTIDE SEQUENCE</scope>
    <source>
        <strain evidence="2">211/11P</strain>
        <tissue evidence="2">Whole cell</tissue>
    </source>
</reference>
<accession>A0A9D4YTY0</accession>
<feature type="compositionally biased region" description="Gly residues" evidence="1">
    <location>
        <begin position="138"/>
        <end position="147"/>
    </location>
</feature>
<dbReference type="OrthoDB" id="10660739at2759"/>
<reference evidence="2" key="1">
    <citation type="journal article" date="2019" name="Plant J.">
        <title>Chlorella vulgaris genome assembly and annotation reveals the molecular basis for metabolic acclimation to high light conditions.</title>
        <authorList>
            <person name="Cecchin M."/>
            <person name="Marcolungo L."/>
            <person name="Rossato M."/>
            <person name="Girolomoni L."/>
            <person name="Cosentino E."/>
            <person name="Cuine S."/>
            <person name="Li-Beisson Y."/>
            <person name="Delledonne M."/>
            <person name="Ballottari M."/>
        </authorList>
    </citation>
    <scope>NUCLEOTIDE SEQUENCE</scope>
    <source>
        <strain evidence="2">211/11P</strain>
    </source>
</reference>
<name>A0A9D4YTY0_CHLVU</name>
<dbReference type="EMBL" id="SIDB01000011">
    <property type="protein sequence ID" value="KAI3426044.1"/>
    <property type="molecule type" value="Genomic_DNA"/>
</dbReference>
<evidence type="ECO:0000256" key="1">
    <source>
        <dbReference type="SAM" id="MobiDB-lite"/>
    </source>
</evidence>
<feature type="compositionally biased region" description="Basic residues" evidence="1">
    <location>
        <begin position="151"/>
        <end position="162"/>
    </location>
</feature>
<gene>
    <name evidence="2" type="ORF">D9Q98_008012</name>
</gene>
<dbReference type="AlphaFoldDB" id="A0A9D4YTY0"/>
<evidence type="ECO:0000313" key="2">
    <source>
        <dbReference type="EMBL" id="KAI3426044.1"/>
    </source>
</evidence>
<feature type="region of interest" description="Disordered" evidence="1">
    <location>
        <begin position="138"/>
        <end position="234"/>
    </location>
</feature>
<proteinExistence type="predicted"/>
<protein>
    <submittedName>
        <fullName evidence="2">Uncharacterized protein</fullName>
    </submittedName>
</protein>
<feature type="compositionally biased region" description="Acidic residues" evidence="1">
    <location>
        <begin position="170"/>
        <end position="183"/>
    </location>
</feature>
<organism evidence="2 3">
    <name type="scientific">Chlorella vulgaris</name>
    <name type="common">Green alga</name>
    <dbReference type="NCBI Taxonomy" id="3077"/>
    <lineage>
        <taxon>Eukaryota</taxon>
        <taxon>Viridiplantae</taxon>
        <taxon>Chlorophyta</taxon>
        <taxon>core chlorophytes</taxon>
        <taxon>Trebouxiophyceae</taxon>
        <taxon>Chlorellales</taxon>
        <taxon>Chlorellaceae</taxon>
        <taxon>Chlorella clade</taxon>
        <taxon>Chlorella</taxon>
    </lineage>
</organism>
<sequence>MEEQHEHPAVEEQPKLEIDGEGEAAAAAAAQASAAMDLGQLAALEIPQLVDYSAQAGPTDLMPAITNLIMQITQHLSNPSGNPQLALTFQPLVNMALNMQLSASVPDMSAMYNLSALGAGQMQFDPQMLIAGVAAAGGGDADGGGGQQPAQRRKGGGGRRKQQVQQQYSEGEEMEGEDDDDADWSWKHKSSGRGSSARPQRQRKKSKLLQEYLTDDEEEGAAGGAGYGRRAPEY</sequence>
<comment type="caution">
    <text evidence="2">The sequence shown here is derived from an EMBL/GenBank/DDBJ whole genome shotgun (WGS) entry which is preliminary data.</text>
</comment>
<evidence type="ECO:0000313" key="3">
    <source>
        <dbReference type="Proteomes" id="UP001055712"/>
    </source>
</evidence>